<dbReference type="GO" id="GO:0009220">
    <property type="term" value="P:pyrimidine ribonucleotide biosynthetic process"/>
    <property type="evidence" value="ECO:0007669"/>
    <property type="project" value="UniProtKB-UniRule"/>
</dbReference>
<accession>A0A0G1FJ06</accession>
<comment type="pathway">
    <text evidence="2">Pyrimidine metabolism; UMP biosynthesis via de novo pathway.</text>
</comment>
<dbReference type="Gene3D" id="3.20.20.70">
    <property type="entry name" value="Aldolase class I"/>
    <property type="match status" value="1"/>
</dbReference>
<evidence type="ECO:0000256" key="1">
    <source>
        <dbReference type="ARBA" id="ARBA00001917"/>
    </source>
</evidence>
<dbReference type="GO" id="GO:0006207">
    <property type="term" value="P:'de novo' pyrimidine nucleobase biosynthetic process"/>
    <property type="evidence" value="ECO:0007669"/>
    <property type="project" value="UniProtKB-UniRule"/>
</dbReference>
<dbReference type="AlphaFoldDB" id="A0A0G1FJ06"/>
<name>A0A0G1FJ06_9BACT</name>
<sequence>MITPISYASGLTYQNLIKPILFKIDPELVHVHMVRVGQLCGQINIAKQLLQTTYAYKDPMLTQKIAGITFANPIGLAAGFDYEARLTQVLASIGFGFGTVGTITNVAYQGNSRPMLGRLPKSLSLMVNKGFKNEGAKTVVQKLSHLHFPYPVGISVGRTNSLQLKTQKQSITDITSAFRLFEQSNIKHAYYELNISCPNLLGHITFYPPKNLRKLLTEIKKLQLTKPVFIKMPIEKTNKEFESMLDVVTHFPIAGVIIGNLQKNHQDPALDPVEVKKFDRGHFSGKPCWNRSNELITLTHKHYGKKLMIIGCGGVFSAEDAYIKIKLGASLVQLITGMIFEGPQVIGQINQGLVQLLKRDGLNHISEAVGVER</sequence>
<protein>
    <recommendedName>
        <fullName evidence="8">Dihydroorotate dehydrogenase (quinone)</fullName>
        <ecNumber evidence="8">1.3.5.2</ecNumber>
    </recommendedName>
</protein>
<dbReference type="NCBIfam" id="TIGR01036">
    <property type="entry name" value="pyrD_sub2"/>
    <property type="match status" value="1"/>
</dbReference>
<keyword evidence="5" id="KW-0665">Pyrimidine biosynthesis</keyword>
<evidence type="ECO:0000256" key="7">
    <source>
        <dbReference type="ARBA" id="ARBA00023136"/>
    </source>
</evidence>
<dbReference type="PANTHER" id="PTHR48109">
    <property type="entry name" value="DIHYDROOROTATE DEHYDROGENASE (QUINONE), MITOCHONDRIAL-RELATED"/>
    <property type="match status" value="1"/>
</dbReference>
<keyword evidence="7" id="KW-0472">Membrane</keyword>
<evidence type="ECO:0000256" key="4">
    <source>
        <dbReference type="ARBA" id="ARBA00022643"/>
    </source>
</evidence>
<organism evidence="10 11">
    <name type="scientific">Candidatus Gottesmanbacteria bacterium GW2011_GWB1_43_11</name>
    <dbReference type="NCBI Taxonomy" id="1618446"/>
    <lineage>
        <taxon>Bacteria</taxon>
        <taxon>Candidatus Gottesmaniibacteriota</taxon>
    </lineage>
</organism>
<dbReference type="STRING" id="1618446.UV61_C0006G0024"/>
<dbReference type="InterPro" id="IPR013785">
    <property type="entry name" value="Aldolase_TIM"/>
</dbReference>
<dbReference type="EC" id="1.3.5.2" evidence="8"/>
<evidence type="ECO:0000256" key="6">
    <source>
        <dbReference type="ARBA" id="ARBA00023002"/>
    </source>
</evidence>
<keyword evidence="6" id="KW-0560">Oxidoreductase</keyword>
<reference evidence="10 11" key="1">
    <citation type="journal article" date="2015" name="Nature">
        <title>rRNA introns, odd ribosomes, and small enigmatic genomes across a large radiation of phyla.</title>
        <authorList>
            <person name="Brown C.T."/>
            <person name="Hug L.A."/>
            <person name="Thomas B.C."/>
            <person name="Sharon I."/>
            <person name="Castelle C.J."/>
            <person name="Singh A."/>
            <person name="Wilkins M.J."/>
            <person name="Williams K.H."/>
            <person name="Banfield J.F."/>
        </authorList>
    </citation>
    <scope>NUCLEOTIDE SEQUENCE [LARGE SCALE GENOMIC DNA]</scope>
</reference>
<feature type="domain" description="Dihydroorotate dehydrogenase catalytic" evidence="9">
    <location>
        <begin position="60"/>
        <end position="357"/>
    </location>
</feature>
<evidence type="ECO:0000313" key="11">
    <source>
        <dbReference type="Proteomes" id="UP000034050"/>
    </source>
</evidence>
<evidence type="ECO:0000256" key="3">
    <source>
        <dbReference type="ARBA" id="ARBA00022630"/>
    </source>
</evidence>
<evidence type="ECO:0000259" key="9">
    <source>
        <dbReference type="Pfam" id="PF01180"/>
    </source>
</evidence>
<dbReference type="PATRIC" id="fig|1618446.3.peg.684"/>
<keyword evidence="3" id="KW-0285">Flavoprotein</keyword>
<dbReference type="GO" id="GO:0106430">
    <property type="term" value="F:dihydroorotate dehydrogenase (quinone) activity"/>
    <property type="evidence" value="ECO:0007669"/>
    <property type="project" value="UniProtKB-EC"/>
</dbReference>
<comment type="cofactor">
    <cofactor evidence="1">
        <name>FMN</name>
        <dbReference type="ChEBI" id="CHEBI:58210"/>
    </cofactor>
</comment>
<evidence type="ECO:0000256" key="5">
    <source>
        <dbReference type="ARBA" id="ARBA00022975"/>
    </source>
</evidence>
<dbReference type="SUPFAM" id="SSF51395">
    <property type="entry name" value="FMN-linked oxidoreductases"/>
    <property type="match status" value="1"/>
</dbReference>
<gene>
    <name evidence="10" type="ORF">UV61_C0006G0024</name>
</gene>
<dbReference type="GO" id="GO:0005886">
    <property type="term" value="C:plasma membrane"/>
    <property type="evidence" value="ECO:0007669"/>
    <property type="project" value="TreeGrafter"/>
</dbReference>
<dbReference type="Pfam" id="PF01180">
    <property type="entry name" value="DHO_dh"/>
    <property type="match status" value="1"/>
</dbReference>
<evidence type="ECO:0000256" key="2">
    <source>
        <dbReference type="ARBA" id="ARBA00004725"/>
    </source>
</evidence>
<evidence type="ECO:0000256" key="8">
    <source>
        <dbReference type="NCBIfam" id="TIGR01036"/>
    </source>
</evidence>
<dbReference type="InterPro" id="IPR005719">
    <property type="entry name" value="Dihydroorotate_DH_2"/>
</dbReference>
<dbReference type="GO" id="GO:0005737">
    <property type="term" value="C:cytoplasm"/>
    <property type="evidence" value="ECO:0007669"/>
    <property type="project" value="InterPro"/>
</dbReference>
<dbReference type="InterPro" id="IPR050074">
    <property type="entry name" value="DHO_dehydrogenase"/>
</dbReference>
<dbReference type="InterPro" id="IPR005720">
    <property type="entry name" value="Dihydroorotate_DH_cat"/>
</dbReference>
<dbReference type="EMBL" id="LCFD01000006">
    <property type="protein sequence ID" value="KKS86823.1"/>
    <property type="molecule type" value="Genomic_DNA"/>
</dbReference>
<proteinExistence type="predicted"/>
<dbReference type="Proteomes" id="UP000034050">
    <property type="component" value="Unassembled WGS sequence"/>
</dbReference>
<keyword evidence="4" id="KW-0288">FMN</keyword>
<dbReference type="NCBIfam" id="NF003652">
    <property type="entry name" value="PRK05286.2-5"/>
    <property type="match status" value="1"/>
</dbReference>
<dbReference type="PANTHER" id="PTHR48109:SF4">
    <property type="entry name" value="DIHYDROOROTATE DEHYDROGENASE (QUINONE), MITOCHONDRIAL"/>
    <property type="match status" value="1"/>
</dbReference>
<comment type="caution">
    <text evidence="10">The sequence shown here is derived from an EMBL/GenBank/DDBJ whole genome shotgun (WGS) entry which is preliminary data.</text>
</comment>
<evidence type="ECO:0000313" key="10">
    <source>
        <dbReference type="EMBL" id="KKS86823.1"/>
    </source>
</evidence>
<dbReference type="CDD" id="cd04738">
    <property type="entry name" value="DHOD_2_like"/>
    <property type="match status" value="1"/>
</dbReference>